<dbReference type="EC" id="1.3.1.98" evidence="16"/>
<dbReference type="PANTHER" id="PTHR21071">
    <property type="entry name" value="UDP-N-ACETYLENOLPYRUVOYLGLUCOSAMINE REDUCTASE"/>
    <property type="match status" value="1"/>
</dbReference>
<evidence type="ECO:0000256" key="9">
    <source>
        <dbReference type="ARBA" id="ARBA00022857"/>
    </source>
</evidence>
<dbReference type="InterPro" id="IPR006094">
    <property type="entry name" value="Oxid_FAD_bind_N"/>
</dbReference>
<keyword evidence="9 16" id="KW-0521">NADP</keyword>
<dbReference type="Pfam" id="PF02873">
    <property type="entry name" value="MurB_C"/>
    <property type="match status" value="1"/>
</dbReference>
<comment type="catalytic activity">
    <reaction evidence="15 16">
        <text>UDP-N-acetyl-alpha-D-muramate + NADP(+) = UDP-N-acetyl-3-O-(1-carboxyvinyl)-alpha-D-glucosamine + NADPH + H(+)</text>
        <dbReference type="Rhea" id="RHEA:12248"/>
        <dbReference type="ChEBI" id="CHEBI:15378"/>
        <dbReference type="ChEBI" id="CHEBI:57783"/>
        <dbReference type="ChEBI" id="CHEBI:58349"/>
        <dbReference type="ChEBI" id="CHEBI:68483"/>
        <dbReference type="ChEBI" id="CHEBI:70757"/>
        <dbReference type="EC" id="1.3.1.98"/>
    </reaction>
</comment>
<evidence type="ECO:0000256" key="6">
    <source>
        <dbReference type="ARBA" id="ARBA00022618"/>
    </source>
</evidence>
<keyword evidence="5 16" id="KW-0963">Cytoplasm</keyword>
<keyword evidence="13 16" id="KW-0131">Cell cycle</keyword>
<comment type="caution">
    <text evidence="18">The sequence shown here is derived from an EMBL/GenBank/DDBJ whole genome shotgun (WGS) entry which is preliminary data.</text>
</comment>
<dbReference type="GO" id="GO:0071949">
    <property type="term" value="F:FAD binding"/>
    <property type="evidence" value="ECO:0007669"/>
    <property type="project" value="InterPro"/>
</dbReference>
<evidence type="ECO:0000256" key="10">
    <source>
        <dbReference type="ARBA" id="ARBA00022960"/>
    </source>
</evidence>
<accession>A0A0G0J1Y7</accession>
<feature type="active site" evidence="16">
    <location>
        <position position="161"/>
    </location>
</feature>
<comment type="subcellular location">
    <subcellularLocation>
        <location evidence="3 16">Cytoplasm</location>
    </subcellularLocation>
</comment>
<dbReference type="InterPro" id="IPR016169">
    <property type="entry name" value="FAD-bd_PCMH_sub2"/>
</dbReference>
<evidence type="ECO:0000313" key="19">
    <source>
        <dbReference type="Proteomes" id="UP000034044"/>
    </source>
</evidence>
<comment type="similarity">
    <text evidence="16">Belongs to the MurB family.</text>
</comment>
<evidence type="ECO:0000256" key="2">
    <source>
        <dbReference type="ARBA" id="ARBA00003921"/>
    </source>
</evidence>
<evidence type="ECO:0000313" key="18">
    <source>
        <dbReference type="EMBL" id="KKQ22166.1"/>
    </source>
</evidence>
<dbReference type="SUPFAM" id="SSF56176">
    <property type="entry name" value="FAD-binding/transporter-associated domain-like"/>
    <property type="match status" value="1"/>
</dbReference>
<feature type="active site" evidence="16">
    <location>
        <position position="304"/>
    </location>
</feature>
<dbReference type="InterPro" id="IPR036635">
    <property type="entry name" value="MurB_C_sf"/>
</dbReference>
<gene>
    <name evidence="16" type="primary">murB</name>
    <name evidence="18" type="ORF">US36_C0009G0012</name>
</gene>
<keyword evidence="7 16" id="KW-0285">Flavoprotein</keyword>
<dbReference type="Gene3D" id="3.30.465.10">
    <property type="match status" value="1"/>
</dbReference>
<keyword evidence="14 16" id="KW-0961">Cell wall biogenesis/degradation</keyword>
<dbReference type="GO" id="GO:0008762">
    <property type="term" value="F:UDP-N-acetylmuramate dehydrogenase activity"/>
    <property type="evidence" value="ECO:0007669"/>
    <property type="project" value="UniProtKB-UniRule"/>
</dbReference>
<dbReference type="GO" id="GO:0008360">
    <property type="term" value="P:regulation of cell shape"/>
    <property type="evidence" value="ECO:0007669"/>
    <property type="project" value="UniProtKB-KW"/>
</dbReference>
<reference evidence="18 19" key="1">
    <citation type="journal article" date="2015" name="Nature">
        <title>rRNA introns, odd ribosomes, and small enigmatic genomes across a large radiation of phyla.</title>
        <authorList>
            <person name="Brown C.T."/>
            <person name="Hug L.A."/>
            <person name="Thomas B.C."/>
            <person name="Sharon I."/>
            <person name="Castelle C.J."/>
            <person name="Singh A."/>
            <person name="Wilkins M.J."/>
            <person name="Williams K.H."/>
            <person name="Banfield J.F."/>
        </authorList>
    </citation>
    <scope>NUCLEOTIDE SEQUENCE [LARGE SCALE GENOMIC DNA]</scope>
</reference>
<comment type="cofactor">
    <cofactor evidence="1 16">
        <name>FAD</name>
        <dbReference type="ChEBI" id="CHEBI:57692"/>
    </cofactor>
</comment>
<dbReference type="PATRIC" id="fig|1619010.3.peg.368"/>
<dbReference type="Pfam" id="PF01565">
    <property type="entry name" value="FAD_binding_4"/>
    <property type="match status" value="1"/>
</dbReference>
<feature type="active site" description="Proton donor" evidence="16">
    <location>
        <position position="213"/>
    </location>
</feature>
<dbReference type="NCBIfam" id="TIGR00179">
    <property type="entry name" value="murB"/>
    <property type="match status" value="1"/>
</dbReference>
<dbReference type="PANTHER" id="PTHR21071:SF4">
    <property type="entry name" value="UDP-N-ACETYLENOLPYRUVOYLGLUCOSAMINE REDUCTASE"/>
    <property type="match status" value="1"/>
</dbReference>
<evidence type="ECO:0000256" key="12">
    <source>
        <dbReference type="ARBA" id="ARBA00023002"/>
    </source>
</evidence>
<organism evidence="18 19">
    <name type="scientific">Candidatus Wolfebacteria bacterium GW2011_GWC1_37_10</name>
    <dbReference type="NCBI Taxonomy" id="1619010"/>
    <lineage>
        <taxon>Bacteria</taxon>
        <taxon>Candidatus Wolfeibacteriota</taxon>
    </lineage>
</organism>
<dbReference type="UniPathway" id="UPA00219"/>
<evidence type="ECO:0000256" key="16">
    <source>
        <dbReference type="HAMAP-Rule" id="MF_00037"/>
    </source>
</evidence>
<keyword evidence="8 16" id="KW-0274">FAD</keyword>
<evidence type="ECO:0000256" key="15">
    <source>
        <dbReference type="ARBA" id="ARBA00048914"/>
    </source>
</evidence>
<evidence type="ECO:0000256" key="1">
    <source>
        <dbReference type="ARBA" id="ARBA00001974"/>
    </source>
</evidence>
<dbReference type="EMBL" id="LBSR01000009">
    <property type="protein sequence ID" value="KKQ22166.1"/>
    <property type="molecule type" value="Genomic_DNA"/>
</dbReference>
<dbReference type="InterPro" id="IPR016166">
    <property type="entry name" value="FAD-bd_PCMH"/>
</dbReference>
<name>A0A0G0J1Y7_9BACT</name>
<dbReference type="Gene3D" id="3.30.43.10">
    <property type="entry name" value="Uridine Diphospho-n-acetylenolpyruvylglucosamine Reductase, domain 2"/>
    <property type="match status" value="1"/>
</dbReference>
<dbReference type="InterPro" id="IPR036318">
    <property type="entry name" value="FAD-bd_PCMH-like_sf"/>
</dbReference>
<comment type="pathway">
    <text evidence="4 16">Cell wall biogenesis; peptidoglycan biosynthesis.</text>
</comment>
<dbReference type="Proteomes" id="UP000034044">
    <property type="component" value="Unassembled WGS sequence"/>
</dbReference>
<keyword evidence="11 16" id="KW-0573">Peptidoglycan synthesis</keyword>
<feature type="domain" description="FAD-binding PCMH-type" evidence="17">
    <location>
        <begin position="15"/>
        <end position="184"/>
    </location>
</feature>
<proteinExistence type="inferred from homology"/>
<evidence type="ECO:0000256" key="3">
    <source>
        <dbReference type="ARBA" id="ARBA00004496"/>
    </source>
</evidence>
<dbReference type="GO" id="GO:0005829">
    <property type="term" value="C:cytosol"/>
    <property type="evidence" value="ECO:0007669"/>
    <property type="project" value="TreeGrafter"/>
</dbReference>
<dbReference type="InterPro" id="IPR003170">
    <property type="entry name" value="MurB"/>
</dbReference>
<evidence type="ECO:0000256" key="14">
    <source>
        <dbReference type="ARBA" id="ARBA00023316"/>
    </source>
</evidence>
<evidence type="ECO:0000259" key="17">
    <source>
        <dbReference type="PROSITE" id="PS51387"/>
    </source>
</evidence>
<dbReference type="AlphaFoldDB" id="A0A0G0J1Y7"/>
<keyword evidence="12 16" id="KW-0560">Oxidoreductase</keyword>
<evidence type="ECO:0000256" key="4">
    <source>
        <dbReference type="ARBA" id="ARBA00004752"/>
    </source>
</evidence>
<dbReference type="HAMAP" id="MF_00037">
    <property type="entry name" value="MurB"/>
    <property type="match status" value="1"/>
</dbReference>
<dbReference type="SUPFAM" id="SSF56194">
    <property type="entry name" value="Uridine diphospho-N-Acetylenolpyruvylglucosamine reductase, MurB, C-terminal domain"/>
    <property type="match status" value="1"/>
</dbReference>
<dbReference type="GO" id="GO:0009252">
    <property type="term" value="P:peptidoglycan biosynthetic process"/>
    <property type="evidence" value="ECO:0007669"/>
    <property type="project" value="UniProtKB-UniRule"/>
</dbReference>
<evidence type="ECO:0000256" key="5">
    <source>
        <dbReference type="ARBA" id="ARBA00022490"/>
    </source>
</evidence>
<dbReference type="InterPro" id="IPR016167">
    <property type="entry name" value="FAD-bd_PCMH_sub1"/>
</dbReference>
<dbReference type="GO" id="GO:0071555">
    <property type="term" value="P:cell wall organization"/>
    <property type="evidence" value="ECO:0007669"/>
    <property type="project" value="UniProtKB-KW"/>
</dbReference>
<dbReference type="GO" id="GO:0051301">
    <property type="term" value="P:cell division"/>
    <property type="evidence" value="ECO:0007669"/>
    <property type="project" value="UniProtKB-KW"/>
</dbReference>
<comment type="function">
    <text evidence="2 16">Cell wall formation.</text>
</comment>
<keyword evidence="10 16" id="KW-0133">Cell shape</keyword>
<dbReference type="InterPro" id="IPR011601">
    <property type="entry name" value="MurB_C"/>
</dbReference>
<evidence type="ECO:0000256" key="11">
    <source>
        <dbReference type="ARBA" id="ARBA00022984"/>
    </source>
</evidence>
<sequence>MFDQNVLLKQISHYKIGGHARYFFETDEVDKLAKSIEKARKIKAPIFVLAGSTNVLIGDKGFDGLILRPNFNFIENNDGEVVAGAGTLMSDLLEFVLGKNFSGLEWAAGLPGTVGGAVRGNAGAFGQEIKNIIESVVSLDILEKQPRIVKRTVDECLFNYRSSIFKENRGREVIIEAVFKLRKGDRQSLMEESEKNLNYRLANHPMEYPSLGSTFKNIPLSSFKNRKFMASLPIKSDPFPIVPAAYLISEAGLKGVSFGGAMISPKHPNFIVNVLDATSKDVENLIKLAKNAVKKKFNIELEEEIERI</sequence>
<dbReference type="Gene3D" id="3.90.78.10">
    <property type="entry name" value="UDP-N-acetylenolpyruvoylglucosamine reductase, C-terminal domain"/>
    <property type="match status" value="1"/>
</dbReference>
<keyword evidence="6 16" id="KW-0132">Cell division</keyword>
<protein>
    <recommendedName>
        <fullName evidence="16">UDP-N-acetylenolpyruvoylglucosamine reductase</fullName>
        <ecNumber evidence="16">1.3.1.98</ecNumber>
    </recommendedName>
    <alternativeName>
        <fullName evidence="16">UDP-N-acetylmuramate dehydrogenase</fullName>
    </alternativeName>
</protein>
<evidence type="ECO:0000256" key="13">
    <source>
        <dbReference type="ARBA" id="ARBA00023306"/>
    </source>
</evidence>
<dbReference type="PROSITE" id="PS51387">
    <property type="entry name" value="FAD_PCMH"/>
    <property type="match status" value="1"/>
</dbReference>
<evidence type="ECO:0000256" key="8">
    <source>
        <dbReference type="ARBA" id="ARBA00022827"/>
    </source>
</evidence>
<evidence type="ECO:0000256" key="7">
    <source>
        <dbReference type="ARBA" id="ARBA00022630"/>
    </source>
</evidence>